<dbReference type="PANTHER" id="PTHR43776:SF7">
    <property type="entry name" value="D,D-DIPEPTIDE TRANSPORT ATP-BINDING PROTEIN DDPF-RELATED"/>
    <property type="match status" value="1"/>
</dbReference>
<keyword evidence="8" id="KW-0571">Peptide transport</keyword>
<reference evidence="14" key="1">
    <citation type="journal article" date="2014" name="Int. J. Syst. Evol. Microbiol.">
        <title>Complete genome sequence of Corynebacterium casei LMG S-19264T (=DSM 44701T), isolated from a smear-ripened cheese.</title>
        <authorList>
            <consortium name="US DOE Joint Genome Institute (JGI-PGF)"/>
            <person name="Walter F."/>
            <person name="Albersmeier A."/>
            <person name="Kalinowski J."/>
            <person name="Ruckert C."/>
        </authorList>
    </citation>
    <scope>NUCLEOTIDE SEQUENCE</scope>
    <source>
        <strain evidence="14">CGMCC 1.15082</strain>
    </source>
</reference>
<dbReference type="NCBIfam" id="NF007739">
    <property type="entry name" value="PRK10419.1"/>
    <property type="match status" value="2"/>
</dbReference>
<dbReference type="RefSeq" id="WP_188823263.1">
    <property type="nucleotide sequence ID" value="NZ_BMHH01000005.1"/>
</dbReference>
<accession>A0A916SAW7</accession>
<evidence type="ECO:0000256" key="8">
    <source>
        <dbReference type="ARBA" id="ARBA00022856"/>
    </source>
</evidence>
<evidence type="ECO:0000313" key="15">
    <source>
        <dbReference type="Proteomes" id="UP000646478"/>
    </source>
</evidence>
<keyword evidence="9" id="KW-0653">Protein transport</keyword>
<dbReference type="SMART" id="SM00382">
    <property type="entry name" value="AAA"/>
    <property type="match status" value="2"/>
</dbReference>
<dbReference type="GO" id="GO:0016887">
    <property type="term" value="F:ATP hydrolysis activity"/>
    <property type="evidence" value="ECO:0007669"/>
    <property type="project" value="InterPro"/>
</dbReference>
<dbReference type="GO" id="GO:0015031">
    <property type="term" value="P:protein transport"/>
    <property type="evidence" value="ECO:0007669"/>
    <property type="project" value="UniProtKB-KW"/>
</dbReference>
<comment type="function">
    <text evidence="12">Probably part of an ABC transporter complex that could be involved in peptide import. Probably responsible for energy coupling to the transport system.</text>
</comment>
<dbReference type="InterPro" id="IPR017871">
    <property type="entry name" value="ABC_transporter-like_CS"/>
</dbReference>
<evidence type="ECO:0000313" key="14">
    <source>
        <dbReference type="EMBL" id="GGA89244.1"/>
    </source>
</evidence>
<organism evidence="14 15">
    <name type="scientific">Brucella endophytica</name>
    <dbReference type="NCBI Taxonomy" id="1963359"/>
    <lineage>
        <taxon>Bacteria</taxon>
        <taxon>Pseudomonadati</taxon>
        <taxon>Pseudomonadota</taxon>
        <taxon>Alphaproteobacteria</taxon>
        <taxon>Hyphomicrobiales</taxon>
        <taxon>Brucellaceae</taxon>
        <taxon>Brucella/Ochrobactrum group</taxon>
        <taxon>Brucella</taxon>
    </lineage>
</organism>
<dbReference type="InterPro" id="IPR003593">
    <property type="entry name" value="AAA+_ATPase"/>
</dbReference>
<dbReference type="SUPFAM" id="SSF52540">
    <property type="entry name" value="P-loop containing nucleoside triphosphate hydrolases"/>
    <property type="match status" value="2"/>
</dbReference>
<dbReference type="Pfam" id="PF08352">
    <property type="entry name" value="oligo_HPY"/>
    <property type="match status" value="2"/>
</dbReference>
<evidence type="ECO:0000256" key="11">
    <source>
        <dbReference type="ARBA" id="ARBA00023136"/>
    </source>
</evidence>
<evidence type="ECO:0000256" key="2">
    <source>
        <dbReference type="ARBA" id="ARBA00005417"/>
    </source>
</evidence>
<feature type="domain" description="ABC transporter" evidence="13">
    <location>
        <begin position="9"/>
        <end position="258"/>
    </location>
</feature>
<evidence type="ECO:0000259" key="13">
    <source>
        <dbReference type="PROSITE" id="PS50893"/>
    </source>
</evidence>
<dbReference type="GO" id="GO:0015833">
    <property type="term" value="P:peptide transport"/>
    <property type="evidence" value="ECO:0007669"/>
    <property type="project" value="UniProtKB-KW"/>
</dbReference>
<dbReference type="FunFam" id="3.40.50.300:FF:000016">
    <property type="entry name" value="Oligopeptide ABC transporter ATP-binding component"/>
    <property type="match status" value="2"/>
</dbReference>
<evidence type="ECO:0000256" key="5">
    <source>
        <dbReference type="ARBA" id="ARBA00022519"/>
    </source>
</evidence>
<keyword evidence="3" id="KW-0813">Transport</keyword>
<dbReference type="Proteomes" id="UP000646478">
    <property type="component" value="Unassembled WGS sequence"/>
</dbReference>
<dbReference type="GO" id="GO:0005524">
    <property type="term" value="F:ATP binding"/>
    <property type="evidence" value="ECO:0007669"/>
    <property type="project" value="UniProtKB-KW"/>
</dbReference>
<keyword evidence="11" id="KW-0472">Membrane</keyword>
<evidence type="ECO:0000256" key="7">
    <source>
        <dbReference type="ARBA" id="ARBA00022840"/>
    </source>
</evidence>
<evidence type="ECO:0000256" key="3">
    <source>
        <dbReference type="ARBA" id="ARBA00022448"/>
    </source>
</evidence>
<dbReference type="Gene3D" id="3.40.50.300">
    <property type="entry name" value="P-loop containing nucleotide triphosphate hydrolases"/>
    <property type="match status" value="2"/>
</dbReference>
<gene>
    <name evidence="14" type="ORF">GCM10011491_16390</name>
</gene>
<keyword evidence="15" id="KW-1185">Reference proteome</keyword>
<proteinExistence type="inferred from homology"/>
<dbReference type="InterPro" id="IPR013563">
    <property type="entry name" value="Oligopep_ABC_C"/>
</dbReference>
<evidence type="ECO:0000256" key="10">
    <source>
        <dbReference type="ARBA" id="ARBA00022967"/>
    </source>
</evidence>
<dbReference type="GO" id="GO:0005886">
    <property type="term" value="C:plasma membrane"/>
    <property type="evidence" value="ECO:0007669"/>
    <property type="project" value="UniProtKB-SubCell"/>
</dbReference>
<dbReference type="InterPro" id="IPR027417">
    <property type="entry name" value="P-loop_NTPase"/>
</dbReference>
<evidence type="ECO:0000256" key="12">
    <source>
        <dbReference type="ARBA" id="ARBA00025070"/>
    </source>
</evidence>
<dbReference type="InterPro" id="IPR050319">
    <property type="entry name" value="ABC_transp_ATP-bind"/>
</dbReference>
<dbReference type="PANTHER" id="PTHR43776">
    <property type="entry name" value="TRANSPORT ATP-BINDING PROTEIN"/>
    <property type="match status" value="1"/>
</dbReference>
<protein>
    <submittedName>
        <fullName evidence="14">ABC transporter ATP-binding protein</fullName>
    </submittedName>
</protein>
<keyword evidence="4" id="KW-1003">Cell membrane</keyword>
<sequence>MKKSPLLSVRDLSIAFTQDGKERIAVDHISFDVDKGETVALVGESGSGKSVSALSILKLLPYPSASHPSGQILFEGNDLLDKDERDLRRVRGNDISMIFQEPMTSLNPLHTIERQVGETLRIHQGMGDKAARARTLELLHEVGIREPEKRLNAYPHQLSGGQRQRVMIAMALANKPALLIADEPTTALDVTVQAQILELLADLKAKQGMSMLFITHDLGIVSKIADRVCVMTNGKIVETGPTQEIFDNPQHEYTRHLLAAEPKGKPPPANPKAPSVMEGRDIKVWFPIKKGFLRRTVDHVKAVDGIDVTIRAGQTLGVVGESGSGKTTLGLALSRMISSQGDIRFEGREIEGLSFKQMRPLRRELQIVFQDPFGSLSPRMSIAEIIAEGLKVHEPRLSPDERDARVVAALEEVNLDPDTRFRYPHEFSGGQRQRIAIARAMVLNPRFVMLDEPTSALDMSVQAQVVDLLRSLQKKHGLAYLFISHDLKVVRALANDVLVMRNGKAVEYGPASEIFARPKEDYTKALMAAAFRMEVANGVRQ</sequence>
<dbReference type="EMBL" id="BMHH01000005">
    <property type="protein sequence ID" value="GGA89244.1"/>
    <property type="molecule type" value="Genomic_DNA"/>
</dbReference>
<keyword evidence="7 14" id="KW-0067">ATP-binding</keyword>
<comment type="similarity">
    <text evidence="2">Belongs to the ABC transporter superfamily.</text>
</comment>
<dbReference type="NCBIfam" id="NF008453">
    <property type="entry name" value="PRK11308.1"/>
    <property type="match status" value="2"/>
</dbReference>
<dbReference type="AlphaFoldDB" id="A0A916SAW7"/>
<dbReference type="Pfam" id="PF00005">
    <property type="entry name" value="ABC_tran"/>
    <property type="match status" value="2"/>
</dbReference>
<reference evidence="14" key="2">
    <citation type="submission" date="2020-09" db="EMBL/GenBank/DDBJ databases">
        <authorList>
            <person name="Sun Q."/>
            <person name="Zhou Y."/>
        </authorList>
    </citation>
    <scope>NUCLEOTIDE SEQUENCE</scope>
    <source>
        <strain evidence="14">CGMCC 1.15082</strain>
    </source>
</reference>
<evidence type="ECO:0000256" key="6">
    <source>
        <dbReference type="ARBA" id="ARBA00022741"/>
    </source>
</evidence>
<dbReference type="PROSITE" id="PS00211">
    <property type="entry name" value="ABC_TRANSPORTER_1"/>
    <property type="match status" value="2"/>
</dbReference>
<dbReference type="InterPro" id="IPR003439">
    <property type="entry name" value="ABC_transporter-like_ATP-bd"/>
</dbReference>
<evidence type="ECO:0000256" key="9">
    <source>
        <dbReference type="ARBA" id="ARBA00022927"/>
    </source>
</evidence>
<dbReference type="PROSITE" id="PS50893">
    <property type="entry name" value="ABC_TRANSPORTER_2"/>
    <property type="match status" value="2"/>
</dbReference>
<keyword evidence="5" id="KW-0997">Cell inner membrane</keyword>
<comment type="caution">
    <text evidence="14">The sequence shown here is derived from an EMBL/GenBank/DDBJ whole genome shotgun (WGS) entry which is preliminary data.</text>
</comment>
<feature type="domain" description="ABC transporter" evidence="13">
    <location>
        <begin position="288"/>
        <end position="527"/>
    </location>
</feature>
<evidence type="ECO:0000256" key="1">
    <source>
        <dbReference type="ARBA" id="ARBA00004417"/>
    </source>
</evidence>
<name>A0A916SAW7_9HYPH</name>
<dbReference type="GO" id="GO:0055085">
    <property type="term" value="P:transmembrane transport"/>
    <property type="evidence" value="ECO:0007669"/>
    <property type="project" value="UniProtKB-ARBA"/>
</dbReference>
<keyword evidence="10" id="KW-1278">Translocase</keyword>
<dbReference type="CDD" id="cd03257">
    <property type="entry name" value="ABC_NikE_OppD_transporters"/>
    <property type="match status" value="2"/>
</dbReference>
<keyword evidence="6" id="KW-0547">Nucleotide-binding</keyword>
<evidence type="ECO:0000256" key="4">
    <source>
        <dbReference type="ARBA" id="ARBA00022475"/>
    </source>
</evidence>
<comment type="subcellular location">
    <subcellularLocation>
        <location evidence="1">Cell inner membrane</location>
        <topology evidence="1">Peripheral membrane protein</topology>
    </subcellularLocation>
</comment>